<reference evidence="3 4" key="1">
    <citation type="submission" date="2018-06" db="EMBL/GenBank/DDBJ databases">
        <authorList>
            <consortium name="Pathogen Informatics"/>
            <person name="Doyle S."/>
        </authorList>
    </citation>
    <scope>NUCLEOTIDE SEQUENCE [LARGE SCALE GENOMIC DNA]</scope>
    <source>
        <strain evidence="3 4">NCTC8500</strain>
    </source>
</reference>
<dbReference type="GO" id="GO:0005737">
    <property type="term" value="C:cytoplasm"/>
    <property type="evidence" value="ECO:0007669"/>
    <property type="project" value="TreeGrafter"/>
</dbReference>
<dbReference type="SUPFAM" id="SSF51905">
    <property type="entry name" value="FAD/NAD(P)-binding domain"/>
    <property type="match status" value="1"/>
</dbReference>
<dbReference type="InterPro" id="IPR036188">
    <property type="entry name" value="FAD/NAD-bd_sf"/>
</dbReference>
<keyword evidence="1 3" id="KW-0560">Oxidoreductase</keyword>
<dbReference type="EC" id="1.4.3.-" evidence="3"/>
<dbReference type="Gene3D" id="3.30.9.10">
    <property type="entry name" value="D-Amino Acid Oxidase, subunit A, domain 2"/>
    <property type="match status" value="1"/>
</dbReference>
<dbReference type="EMBL" id="UGFG01000001">
    <property type="protein sequence ID" value="STM39263.1"/>
    <property type="molecule type" value="Genomic_DNA"/>
</dbReference>
<feature type="domain" description="FAD dependent oxidoreductase" evidence="2">
    <location>
        <begin position="29"/>
        <end position="381"/>
    </location>
</feature>
<organism evidence="3 4">
    <name type="scientific">Escherichia coli</name>
    <dbReference type="NCBI Taxonomy" id="562"/>
    <lineage>
        <taxon>Bacteria</taxon>
        <taxon>Pseudomonadati</taxon>
        <taxon>Pseudomonadota</taxon>
        <taxon>Gammaproteobacteria</taxon>
        <taxon>Enterobacterales</taxon>
        <taxon>Enterobacteriaceae</taxon>
        <taxon>Escherichia</taxon>
    </lineage>
</organism>
<proteinExistence type="predicted"/>
<dbReference type="Pfam" id="PF01266">
    <property type="entry name" value="DAO"/>
    <property type="match status" value="1"/>
</dbReference>
<dbReference type="InterPro" id="IPR006076">
    <property type="entry name" value="FAD-dep_OxRdtase"/>
</dbReference>
<sequence>MTEHTSSYYAASANKYAPFDTLNESITCDVCVVGGGYTGLSSALHLAEAGFDVVVLEASRIGFGASGRNGGQLVNSYSRDIDVIEKSYGMDTARMLGSMMFEGGEIIRERIKRYQIDCDYRPGGLFVAMNDKQLATLEEQKENWERYGNKQLELLDANAIRREVASDRYTGALLDHSGGHIHPLNLAIGEADAIRLNGGRVYELSAVTQIQHTTPAVVRTAKGQVTAKYVIVAGNAYLGDKVEPELAKRSMPCGTQVITTERLSEDLARSLIPKNYCVEDCNYLLDYYRLTADNRLLYGGGVVYGARDPDDVERLVVPKLLKTFPQLKGVKIDYRWTGNFLLTLSRMPQFGRLDTNIYYMQGYSGHGVTCTHLAGRLIAELLRGDAERFDAFANLPHYPFPGGRTLRVPFTRDGRGVLQPARSSGRLISD</sequence>
<dbReference type="PANTHER" id="PTHR13847:SF275">
    <property type="entry name" value="GAMMA-GLUTAMYLPUTRESCINE OXIDOREDUCTASE"/>
    <property type="match status" value="1"/>
</dbReference>
<evidence type="ECO:0000313" key="4">
    <source>
        <dbReference type="Proteomes" id="UP000254429"/>
    </source>
</evidence>
<dbReference type="GO" id="GO:0016491">
    <property type="term" value="F:oxidoreductase activity"/>
    <property type="evidence" value="ECO:0007669"/>
    <property type="project" value="UniProtKB-KW"/>
</dbReference>
<gene>
    <name evidence="3" type="primary">puuB</name>
    <name evidence="3" type="ORF">NCTC8500_03067</name>
</gene>
<dbReference type="Proteomes" id="UP000254429">
    <property type="component" value="Unassembled WGS sequence"/>
</dbReference>
<dbReference type="Gene3D" id="3.50.50.60">
    <property type="entry name" value="FAD/NAD(P)-binding domain"/>
    <property type="match status" value="1"/>
</dbReference>
<dbReference type="AlphaFoldDB" id="A0A377DT71"/>
<evidence type="ECO:0000256" key="1">
    <source>
        <dbReference type="ARBA" id="ARBA00023002"/>
    </source>
</evidence>
<protein>
    <submittedName>
        <fullName evidence="3">Gamma-glutamylputrescine oxidoreductase</fullName>
        <ecNumber evidence="3">1.4.3.-</ecNumber>
    </submittedName>
</protein>
<accession>A0A377DT71</accession>
<name>A0A377DT71_ECOLX</name>
<evidence type="ECO:0000313" key="3">
    <source>
        <dbReference type="EMBL" id="STM39263.1"/>
    </source>
</evidence>
<evidence type="ECO:0000259" key="2">
    <source>
        <dbReference type="Pfam" id="PF01266"/>
    </source>
</evidence>
<dbReference type="PANTHER" id="PTHR13847">
    <property type="entry name" value="SARCOSINE DEHYDROGENASE-RELATED"/>
    <property type="match status" value="1"/>
</dbReference>